<dbReference type="GO" id="GO:0003724">
    <property type="term" value="F:RNA helicase activity"/>
    <property type="evidence" value="ECO:0007669"/>
    <property type="project" value="InterPro"/>
</dbReference>
<dbReference type="STRING" id="2880.D7FU40"/>
<dbReference type="EMBL" id="FN648448">
    <property type="protein sequence ID" value="CBJ31567.1"/>
    <property type="molecule type" value="Genomic_DNA"/>
</dbReference>
<dbReference type="SMART" id="SM00490">
    <property type="entry name" value="HELICc"/>
    <property type="match status" value="1"/>
</dbReference>
<dbReference type="Proteomes" id="UP000002630">
    <property type="component" value="Linkage Group LG05"/>
</dbReference>
<organism evidence="11 12">
    <name type="scientific">Ectocarpus siliculosus</name>
    <name type="common">Brown alga</name>
    <name type="synonym">Conferva siliculosa</name>
    <dbReference type="NCBI Taxonomy" id="2880"/>
    <lineage>
        <taxon>Eukaryota</taxon>
        <taxon>Sar</taxon>
        <taxon>Stramenopiles</taxon>
        <taxon>Ochrophyta</taxon>
        <taxon>PX clade</taxon>
        <taxon>Phaeophyceae</taxon>
        <taxon>Ectocarpales</taxon>
        <taxon>Ectocarpaceae</taxon>
        <taxon>Ectocarpus</taxon>
    </lineage>
</organism>
<feature type="domain" description="DEAD-box RNA helicase Q" evidence="10">
    <location>
        <begin position="110"/>
        <end position="138"/>
    </location>
</feature>
<evidence type="ECO:0000259" key="10">
    <source>
        <dbReference type="PROSITE" id="PS51195"/>
    </source>
</evidence>
<dbReference type="InterPro" id="IPR000629">
    <property type="entry name" value="RNA-helicase_DEAD-box_CS"/>
</dbReference>
<gene>
    <name evidence="11" type="ORF">Esi_0265_0027</name>
</gene>
<evidence type="ECO:0000256" key="1">
    <source>
        <dbReference type="ARBA" id="ARBA00022741"/>
    </source>
</evidence>
<dbReference type="EMBL" id="FN649730">
    <property type="protein sequence ID" value="CBJ31567.1"/>
    <property type="molecule type" value="Genomic_DNA"/>
</dbReference>
<proteinExistence type="inferred from homology"/>
<keyword evidence="2 6" id="KW-0378">Hydrolase</keyword>
<keyword evidence="1 6" id="KW-0547">Nucleotide-binding</keyword>
<dbReference type="InterPro" id="IPR001650">
    <property type="entry name" value="Helicase_C-like"/>
</dbReference>
<evidence type="ECO:0000256" key="6">
    <source>
        <dbReference type="RuleBase" id="RU000492"/>
    </source>
</evidence>
<feature type="domain" description="Helicase ATP-binding" evidence="8">
    <location>
        <begin position="141"/>
        <end position="312"/>
    </location>
</feature>
<comment type="similarity">
    <text evidence="6">Belongs to the DEAD box helicase family.</text>
</comment>
<evidence type="ECO:0000313" key="11">
    <source>
        <dbReference type="EMBL" id="CBJ31567.1"/>
    </source>
</evidence>
<dbReference type="InterPro" id="IPR011545">
    <property type="entry name" value="DEAD/DEAH_box_helicase_dom"/>
</dbReference>
<dbReference type="SUPFAM" id="SSF52540">
    <property type="entry name" value="P-loop containing nucleoside triphosphate hydrolases"/>
    <property type="match status" value="2"/>
</dbReference>
<feature type="domain" description="Helicase C-terminal" evidence="9">
    <location>
        <begin position="386"/>
        <end position="526"/>
    </location>
</feature>
<evidence type="ECO:0000259" key="8">
    <source>
        <dbReference type="PROSITE" id="PS51192"/>
    </source>
</evidence>
<dbReference type="InterPro" id="IPR027417">
    <property type="entry name" value="P-loop_NTPase"/>
</dbReference>
<keyword evidence="12" id="KW-1185">Reference proteome</keyword>
<feature type="region of interest" description="Disordered" evidence="7">
    <location>
        <begin position="549"/>
        <end position="614"/>
    </location>
</feature>
<keyword evidence="3 6" id="KW-0347">Helicase</keyword>
<dbReference type="Pfam" id="PF00270">
    <property type="entry name" value="DEAD"/>
    <property type="match status" value="1"/>
</dbReference>
<dbReference type="eggNOG" id="KOG0340">
    <property type="taxonomic scope" value="Eukaryota"/>
</dbReference>
<dbReference type="Pfam" id="PF00271">
    <property type="entry name" value="Helicase_C"/>
    <property type="match status" value="1"/>
</dbReference>
<dbReference type="PANTHER" id="PTHR47959:SF24">
    <property type="entry name" value="ATP-DEPENDENT RNA HELICASE"/>
    <property type="match status" value="1"/>
</dbReference>
<feature type="compositionally biased region" description="Basic and acidic residues" evidence="7">
    <location>
        <begin position="69"/>
        <end position="78"/>
    </location>
</feature>
<dbReference type="PROSITE" id="PS51194">
    <property type="entry name" value="HELICASE_CTER"/>
    <property type="match status" value="1"/>
</dbReference>
<dbReference type="GO" id="GO:0005829">
    <property type="term" value="C:cytosol"/>
    <property type="evidence" value="ECO:0007669"/>
    <property type="project" value="TreeGrafter"/>
</dbReference>
<dbReference type="PANTHER" id="PTHR47959">
    <property type="entry name" value="ATP-DEPENDENT RNA HELICASE RHLE-RELATED"/>
    <property type="match status" value="1"/>
</dbReference>
<dbReference type="InterPro" id="IPR050079">
    <property type="entry name" value="DEAD_box_RNA_helicase"/>
</dbReference>
<dbReference type="PROSITE" id="PS51195">
    <property type="entry name" value="Q_MOTIF"/>
    <property type="match status" value="1"/>
</dbReference>
<dbReference type="CDD" id="cd18787">
    <property type="entry name" value="SF2_C_DEAD"/>
    <property type="match status" value="1"/>
</dbReference>
<evidence type="ECO:0000256" key="7">
    <source>
        <dbReference type="SAM" id="MobiDB-lite"/>
    </source>
</evidence>
<evidence type="ECO:0000256" key="3">
    <source>
        <dbReference type="ARBA" id="ARBA00022806"/>
    </source>
</evidence>
<evidence type="ECO:0000256" key="2">
    <source>
        <dbReference type="ARBA" id="ARBA00022801"/>
    </source>
</evidence>
<accession>D7FU40</accession>
<feature type="region of interest" description="Disordered" evidence="7">
    <location>
        <begin position="355"/>
        <end position="389"/>
    </location>
</feature>
<protein>
    <submittedName>
        <fullName evidence="11">DEAD box helicase</fullName>
    </submittedName>
</protein>
<sequence>MSTLFAKKNNSSGRKRPRPSAGEGGLGSAAASSSKEVVDGAASKTTKAGTGDSDVPGGSQATTSRGGKGSRENGHDVDPNLSAGASHPSAADGSRKAEVAAEGAVLEEEATFESLGLCDWLLTACKAMGFRRPTPVQRHCIPAVLEGKDVLGCAETGSGKTAAFALPILHELSKDPYGVFAVVLTPTRELAVQISEQFGALGALMGLRHTVVIGGVGILEQSLALSGRPHVVVATPGRLRDHLQGPAAPALAKCRYLVLDEADRLLAPTFEGELPCIPKTLPNSRQTLLFSATMTSNLEALEALALTNPVKYDLTKKATVPKTLTQQYLFMPRQMKTCFVVQTLNMLASDNLWSDPADRKTRKSRGGAGGLHDNPEADEGQEGTGDGDGRARSVMIFVSKCRKCQELSETLVELGVDCTPLHSLLGQRRRTAALGKFKSQQTKVLISTDVASRGLDIPAVDLVINFDVPRVATDYVHRVGRTARAGRRGRAVSLVSQYDIELVHNIEQYTGTPLGLCPEVEEDDVLKLLNQVAKASRVARMRLMEQGFDERETSIKERNSRQRESKGEGRTHSSSNGGGRKKARKGGPLTTPSKSRSKKKKRVAAASAEPKSGK</sequence>
<dbReference type="InParanoid" id="D7FU40"/>
<dbReference type="InterPro" id="IPR014001">
    <property type="entry name" value="Helicase_ATP-bd"/>
</dbReference>
<feature type="compositionally biased region" description="Polar residues" evidence="7">
    <location>
        <begin position="1"/>
        <end position="12"/>
    </location>
</feature>
<reference evidence="11 12" key="1">
    <citation type="journal article" date="2010" name="Nature">
        <title>The Ectocarpus genome and the independent evolution of multicellularity in brown algae.</title>
        <authorList>
            <person name="Cock J.M."/>
            <person name="Sterck L."/>
            <person name="Rouze P."/>
            <person name="Scornet D."/>
            <person name="Allen A.E."/>
            <person name="Amoutzias G."/>
            <person name="Anthouard V."/>
            <person name="Artiguenave F."/>
            <person name="Aury J.M."/>
            <person name="Badger J.H."/>
            <person name="Beszteri B."/>
            <person name="Billiau K."/>
            <person name="Bonnet E."/>
            <person name="Bothwell J.H."/>
            <person name="Bowler C."/>
            <person name="Boyen C."/>
            <person name="Brownlee C."/>
            <person name="Carrano C.J."/>
            <person name="Charrier B."/>
            <person name="Cho G.Y."/>
            <person name="Coelho S.M."/>
            <person name="Collen J."/>
            <person name="Corre E."/>
            <person name="Da Silva C."/>
            <person name="Delage L."/>
            <person name="Delaroque N."/>
            <person name="Dittami S.M."/>
            <person name="Doulbeau S."/>
            <person name="Elias M."/>
            <person name="Farnham G."/>
            <person name="Gachon C.M."/>
            <person name="Gschloessl B."/>
            <person name="Heesch S."/>
            <person name="Jabbari K."/>
            <person name="Jubin C."/>
            <person name="Kawai H."/>
            <person name="Kimura K."/>
            <person name="Kloareg B."/>
            <person name="Kupper F.C."/>
            <person name="Lang D."/>
            <person name="Le Bail A."/>
            <person name="Leblanc C."/>
            <person name="Lerouge P."/>
            <person name="Lohr M."/>
            <person name="Lopez P.J."/>
            <person name="Martens C."/>
            <person name="Maumus F."/>
            <person name="Michel G."/>
            <person name="Miranda-Saavedra D."/>
            <person name="Morales J."/>
            <person name="Moreau H."/>
            <person name="Motomura T."/>
            <person name="Nagasato C."/>
            <person name="Napoli C.A."/>
            <person name="Nelson D.R."/>
            <person name="Nyvall-Collen P."/>
            <person name="Peters A.F."/>
            <person name="Pommier C."/>
            <person name="Potin P."/>
            <person name="Poulain J."/>
            <person name="Quesneville H."/>
            <person name="Read B."/>
            <person name="Rensing S.A."/>
            <person name="Ritter A."/>
            <person name="Rousvoal S."/>
            <person name="Samanta M."/>
            <person name="Samson G."/>
            <person name="Schroeder D.C."/>
            <person name="Segurens B."/>
            <person name="Strittmatter M."/>
            <person name="Tonon T."/>
            <person name="Tregear J.W."/>
            <person name="Valentin K."/>
            <person name="von Dassow P."/>
            <person name="Yamagishi T."/>
            <person name="Van de Peer Y."/>
            <person name="Wincker P."/>
        </authorList>
    </citation>
    <scope>NUCLEOTIDE SEQUENCE [LARGE SCALE GENOMIC DNA]</scope>
    <source>
        <strain evidence="12">Ec32 / CCAP1310/4</strain>
    </source>
</reference>
<dbReference type="AlphaFoldDB" id="D7FU40"/>
<dbReference type="InterPro" id="IPR014014">
    <property type="entry name" value="RNA_helicase_DEAD_Q_motif"/>
</dbReference>
<dbReference type="OrthoDB" id="10261904at2759"/>
<dbReference type="PROSITE" id="PS51192">
    <property type="entry name" value="HELICASE_ATP_BIND_1"/>
    <property type="match status" value="1"/>
</dbReference>
<dbReference type="GO" id="GO:0005524">
    <property type="term" value="F:ATP binding"/>
    <property type="evidence" value="ECO:0007669"/>
    <property type="project" value="UniProtKB-KW"/>
</dbReference>
<evidence type="ECO:0000256" key="4">
    <source>
        <dbReference type="ARBA" id="ARBA00022840"/>
    </source>
</evidence>
<dbReference type="OMA" id="IMIFTDT"/>
<feature type="region of interest" description="Disordered" evidence="7">
    <location>
        <begin position="1"/>
        <end position="96"/>
    </location>
</feature>
<evidence type="ECO:0000259" key="9">
    <source>
        <dbReference type="PROSITE" id="PS51194"/>
    </source>
</evidence>
<dbReference type="PROSITE" id="PS00039">
    <property type="entry name" value="DEAD_ATP_HELICASE"/>
    <property type="match status" value="1"/>
</dbReference>
<evidence type="ECO:0000313" key="12">
    <source>
        <dbReference type="Proteomes" id="UP000002630"/>
    </source>
</evidence>
<keyword evidence="4 6" id="KW-0067">ATP-binding</keyword>
<dbReference type="Gene3D" id="3.40.50.300">
    <property type="entry name" value="P-loop containing nucleotide triphosphate hydrolases"/>
    <property type="match status" value="2"/>
</dbReference>
<name>D7FU40_ECTSI</name>
<dbReference type="GO" id="GO:0016787">
    <property type="term" value="F:hydrolase activity"/>
    <property type="evidence" value="ECO:0007669"/>
    <property type="project" value="UniProtKB-KW"/>
</dbReference>
<dbReference type="GO" id="GO:0003676">
    <property type="term" value="F:nucleic acid binding"/>
    <property type="evidence" value="ECO:0007669"/>
    <property type="project" value="InterPro"/>
</dbReference>
<evidence type="ECO:0000256" key="5">
    <source>
        <dbReference type="PROSITE-ProRule" id="PRU00552"/>
    </source>
</evidence>
<dbReference type="CDD" id="cd17955">
    <property type="entry name" value="DEADc_DDX49"/>
    <property type="match status" value="1"/>
</dbReference>
<feature type="short sequence motif" description="Q motif" evidence="5">
    <location>
        <begin position="110"/>
        <end position="138"/>
    </location>
</feature>
<dbReference type="SMART" id="SM00487">
    <property type="entry name" value="DEXDc"/>
    <property type="match status" value="1"/>
</dbReference>
<feature type="compositionally biased region" description="Basic and acidic residues" evidence="7">
    <location>
        <begin position="549"/>
        <end position="571"/>
    </location>
</feature>